<organism evidence="3 4">
    <name type="scientific">Aristolochia fimbriata</name>
    <name type="common">White veined hardy Dutchman's pipe vine</name>
    <dbReference type="NCBI Taxonomy" id="158543"/>
    <lineage>
        <taxon>Eukaryota</taxon>
        <taxon>Viridiplantae</taxon>
        <taxon>Streptophyta</taxon>
        <taxon>Embryophyta</taxon>
        <taxon>Tracheophyta</taxon>
        <taxon>Spermatophyta</taxon>
        <taxon>Magnoliopsida</taxon>
        <taxon>Magnoliidae</taxon>
        <taxon>Piperales</taxon>
        <taxon>Aristolochiaceae</taxon>
        <taxon>Aristolochia</taxon>
    </lineage>
</organism>
<evidence type="ECO:0000256" key="1">
    <source>
        <dbReference type="SAM" id="MobiDB-lite"/>
    </source>
</evidence>
<dbReference type="Gene3D" id="3.90.70.200">
    <property type="entry name" value="Plus-3 domain"/>
    <property type="match status" value="1"/>
</dbReference>
<evidence type="ECO:0000313" key="4">
    <source>
        <dbReference type="Proteomes" id="UP000825729"/>
    </source>
</evidence>
<dbReference type="SUPFAM" id="SSF159042">
    <property type="entry name" value="Plus3-like"/>
    <property type="match status" value="1"/>
</dbReference>
<dbReference type="InterPro" id="IPR036128">
    <property type="entry name" value="Plus3-like_sf"/>
</dbReference>
<feature type="compositionally biased region" description="Polar residues" evidence="1">
    <location>
        <begin position="667"/>
        <end position="687"/>
    </location>
</feature>
<dbReference type="InterPro" id="IPR001878">
    <property type="entry name" value="Znf_CCHC"/>
</dbReference>
<dbReference type="Proteomes" id="UP000825729">
    <property type="component" value="Unassembled WGS sequence"/>
</dbReference>
<feature type="region of interest" description="Disordered" evidence="1">
    <location>
        <begin position="505"/>
        <end position="525"/>
    </location>
</feature>
<protein>
    <recommendedName>
        <fullName evidence="2">Plus3 domain-containing protein</fullName>
    </recommendedName>
</protein>
<evidence type="ECO:0000313" key="3">
    <source>
        <dbReference type="EMBL" id="KAG9452569.1"/>
    </source>
</evidence>
<dbReference type="PROSITE" id="PS51360">
    <property type="entry name" value="PLUS3"/>
    <property type="match status" value="1"/>
</dbReference>
<dbReference type="SMART" id="SM00343">
    <property type="entry name" value="ZnF_C2HC"/>
    <property type="match status" value="2"/>
</dbReference>
<dbReference type="AlphaFoldDB" id="A0AAV7EVQ9"/>
<dbReference type="EMBL" id="JAINDJ010000003">
    <property type="protein sequence ID" value="KAG9452569.1"/>
    <property type="molecule type" value="Genomic_DNA"/>
</dbReference>
<name>A0AAV7EVQ9_ARIFI</name>
<proteinExistence type="predicted"/>
<dbReference type="InterPro" id="IPR004343">
    <property type="entry name" value="Plus-3_dom"/>
</dbReference>
<feature type="domain" description="Plus3" evidence="2">
    <location>
        <begin position="1022"/>
        <end position="1151"/>
    </location>
</feature>
<dbReference type="PANTHER" id="PTHR38940">
    <property type="entry name" value="PLUS3 DOMAIN-CONTAINING PROTEIN"/>
    <property type="match status" value="1"/>
</dbReference>
<dbReference type="GO" id="GO:0003677">
    <property type="term" value="F:DNA binding"/>
    <property type="evidence" value="ECO:0007669"/>
    <property type="project" value="InterPro"/>
</dbReference>
<gene>
    <name evidence="3" type="ORF">H6P81_005473</name>
</gene>
<sequence>MAARGERLAAWELSSVASERCHEDLESAAPTGRVFGSHLSGTLLLPVGLFPGLEDGLLVFWNNLFPKMGAHVDRTVVSPICITEHPTEQFSSESKIAVNVNGGDPITQLRLSLGSADLSSVKQSNKDLGAGANAIARVDKIINVTTNPLSELVWSPRKGLSLKCADCSLSGKSSSLLWSTESASMMVLPPICSADNITANSEATERSLLQSRTNPGSEIPEYPSSAKLAHNFGATAPFSQSTSCQRACEVMGLGSKVSGADINITEEIAPSLSRDTRATTQIWKGKTDKDVMPDTTVPGVSNRRGASFPMFRYEEPDASKVEAESRCVHPFGKNGEANAADKHMPSDTSPAAPVSEEENKHRASSVNSMKLKILERLEYRTESVVQTVEVAASNEDADRDHGKVLPLADKVLTETLSQQNKDKGKSLCETEVKESYSVALADKIAVGTSSEVKIDKGKAVCDTEIEGTCSVELAEIKAKETSSKMNKGKGKILCDTKIKGRYLEEKNEDPESVESSNSGGITSSKKRTCSIDQHCVSESKKIKRHTSSFINWISNMTNVLPKIDGENPSLDIAVRPTHSRDEIHHSLSPSNGRNQDGDCNRTGFENVFQALYGPSSRIEDERTGSTKINDARRVLSDTGSARMTIEINNKSYEHDIALNGISSNVQNTSPSGLRVSGNNTGDNSNGCNRDGKIDKGRSPSKVSCGKILDSHDCKEAYNLIPVDAGRSSASVTNKQTPMESLWITRFTQKFSNSVQCNGNETPAVNTVSYSNHGLYLNEELNIVERPHGSPAEILTNRTDKDGQDGLEGGRTSTCGSKQTTFDQKFTSKLNPILPSQRFKSSDRMASIFARRLDALRHITPSKQKDNTGQKTSICFFCGANDHTLKDCSEILESDLEDILKTLNFDNREDLLCLCIRCFQLNHWAIACPYASTRKASGKQENKEICSQHIHNISSNVEGHKKNNSLQQPATSSTYLLEKKPRLTDIPVCAEGWRPNGSVSEDHEIKESHPIPFNTREIPAAPRGIFDAIRQLRLSRTDIFRWTKSPIPSLRLEGFYLRLHLGKWGEGFGGSGYHVACICGVADEKSSESCQNSIYVDVGGFKCLIDSRYISNQDFTEDELLAWWRASLQGDGKLPSEKDLNMKLVEKRKIGF</sequence>
<dbReference type="GO" id="GO:0008270">
    <property type="term" value="F:zinc ion binding"/>
    <property type="evidence" value="ECO:0007669"/>
    <property type="project" value="InterPro"/>
</dbReference>
<feature type="region of interest" description="Disordered" evidence="1">
    <location>
        <begin position="667"/>
        <end position="700"/>
    </location>
</feature>
<dbReference type="Pfam" id="PF03126">
    <property type="entry name" value="Plus-3"/>
    <property type="match status" value="1"/>
</dbReference>
<comment type="caution">
    <text evidence="3">The sequence shown here is derived from an EMBL/GenBank/DDBJ whole genome shotgun (WGS) entry which is preliminary data.</text>
</comment>
<dbReference type="Gene3D" id="4.10.60.10">
    <property type="entry name" value="Zinc finger, CCHC-type"/>
    <property type="match status" value="1"/>
</dbReference>
<reference evidence="3 4" key="1">
    <citation type="submission" date="2021-07" db="EMBL/GenBank/DDBJ databases">
        <title>The Aristolochia fimbriata genome: insights into angiosperm evolution, floral development and chemical biosynthesis.</title>
        <authorList>
            <person name="Jiao Y."/>
        </authorList>
    </citation>
    <scope>NUCLEOTIDE SEQUENCE [LARGE SCALE GENOMIC DNA]</scope>
    <source>
        <strain evidence="3">IBCAS-2021</strain>
        <tissue evidence="3">Leaf</tissue>
    </source>
</reference>
<dbReference type="PANTHER" id="PTHR38940:SF4">
    <property type="entry name" value="OS01G0775100 PROTEIN"/>
    <property type="match status" value="1"/>
</dbReference>
<feature type="region of interest" description="Disordered" evidence="1">
    <location>
        <begin position="334"/>
        <end position="363"/>
    </location>
</feature>
<evidence type="ECO:0000259" key="2">
    <source>
        <dbReference type="PROSITE" id="PS51360"/>
    </source>
</evidence>
<feature type="region of interest" description="Disordered" evidence="1">
    <location>
        <begin position="791"/>
        <end position="813"/>
    </location>
</feature>
<keyword evidence="4" id="KW-1185">Reference proteome</keyword>
<dbReference type="SMART" id="SM00719">
    <property type="entry name" value="Plus3"/>
    <property type="match status" value="1"/>
</dbReference>
<accession>A0AAV7EVQ9</accession>
<feature type="compositionally biased region" description="Polar residues" evidence="1">
    <location>
        <begin position="513"/>
        <end position="523"/>
    </location>
</feature>